<organism evidence="12 13">
    <name type="scientific">Microctonus aethiopoides</name>
    <dbReference type="NCBI Taxonomy" id="144406"/>
    <lineage>
        <taxon>Eukaryota</taxon>
        <taxon>Metazoa</taxon>
        <taxon>Ecdysozoa</taxon>
        <taxon>Arthropoda</taxon>
        <taxon>Hexapoda</taxon>
        <taxon>Insecta</taxon>
        <taxon>Pterygota</taxon>
        <taxon>Neoptera</taxon>
        <taxon>Endopterygota</taxon>
        <taxon>Hymenoptera</taxon>
        <taxon>Apocrita</taxon>
        <taxon>Ichneumonoidea</taxon>
        <taxon>Braconidae</taxon>
        <taxon>Euphorinae</taxon>
        <taxon>Microctonus</taxon>
    </lineage>
</organism>
<keyword evidence="6" id="KW-1015">Disulfide bond</keyword>
<feature type="binding site" evidence="8">
    <location>
        <position position="328"/>
    </location>
    <ligand>
        <name>Zn(2+)</name>
        <dbReference type="ChEBI" id="CHEBI:29105"/>
        <note>catalytic</note>
    </ligand>
</feature>
<dbReference type="SUPFAM" id="SSF55486">
    <property type="entry name" value="Metalloproteases ('zincins'), catalytic domain"/>
    <property type="match status" value="2"/>
</dbReference>
<keyword evidence="7" id="KW-0325">Glycoprotein</keyword>
<dbReference type="Pfam" id="PF01421">
    <property type="entry name" value="Reprolysin"/>
    <property type="match status" value="1"/>
</dbReference>
<feature type="binding site" evidence="8">
    <location>
        <position position="623"/>
    </location>
    <ligand>
        <name>Zn(2+)</name>
        <dbReference type="ChEBI" id="CHEBI:29105"/>
        <note>catalytic</note>
    </ligand>
</feature>
<dbReference type="PANTHER" id="PTHR11905:SF249">
    <property type="entry name" value="SOL NARAE, ISOFORM C"/>
    <property type="match status" value="1"/>
</dbReference>
<evidence type="ECO:0000256" key="5">
    <source>
        <dbReference type="ARBA" id="ARBA00023049"/>
    </source>
</evidence>
<feature type="domain" description="Peptidase M12B" evidence="11">
    <location>
        <begin position="164"/>
        <end position="389"/>
    </location>
</feature>
<accession>A0AA39KJJ6</accession>
<protein>
    <recommendedName>
        <fullName evidence="11">Peptidase M12B domain-containing protein</fullName>
    </recommendedName>
</protein>
<evidence type="ECO:0000256" key="9">
    <source>
        <dbReference type="SAM" id="MobiDB-lite"/>
    </source>
</evidence>
<evidence type="ECO:0000256" key="4">
    <source>
        <dbReference type="ARBA" id="ARBA00022833"/>
    </source>
</evidence>
<comment type="caution">
    <text evidence="8">Lacks conserved residue(s) required for the propagation of feature annotation.</text>
</comment>
<feature type="active site" evidence="8">
    <location>
        <position position="329"/>
    </location>
</feature>
<feature type="binding site" evidence="8">
    <location>
        <position position="338"/>
    </location>
    <ligand>
        <name>Zn(2+)</name>
        <dbReference type="ChEBI" id="CHEBI:29105"/>
        <note>catalytic</note>
    </ligand>
</feature>
<dbReference type="AlphaFoldDB" id="A0AA39KJJ6"/>
<feature type="active site" evidence="8">
    <location>
        <position position="614"/>
    </location>
</feature>
<feature type="binding site" evidence="8">
    <location>
        <position position="617"/>
    </location>
    <ligand>
        <name>Zn(2+)</name>
        <dbReference type="ChEBI" id="CHEBI:29105"/>
        <note>catalytic</note>
    </ligand>
</feature>
<evidence type="ECO:0000256" key="8">
    <source>
        <dbReference type="PROSITE-ProRule" id="PRU00276"/>
    </source>
</evidence>
<dbReference type="PANTHER" id="PTHR11905">
    <property type="entry name" value="ADAM A DISINTEGRIN AND METALLOPROTEASE DOMAIN"/>
    <property type="match status" value="1"/>
</dbReference>
<evidence type="ECO:0000313" key="12">
    <source>
        <dbReference type="EMBL" id="KAK0163870.1"/>
    </source>
</evidence>
<feature type="chain" id="PRO_5041297620" description="Peptidase M12B domain-containing protein" evidence="10">
    <location>
        <begin position="25"/>
        <end position="754"/>
    </location>
</feature>
<dbReference type="GO" id="GO:0006509">
    <property type="term" value="P:membrane protein ectodomain proteolysis"/>
    <property type="evidence" value="ECO:0007669"/>
    <property type="project" value="TreeGrafter"/>
</dbReference>
<dbReference type="InterPro" id="IPR001590">
    <property type="entry name" value="Peptidase_M12B"/>
</dbReference>
<keyword evidence="4 8" id="KW-0862">Zinc</keyword>
<keyword evidence="10" id="KW-0732">Signal</keyword>
<name>A0AA39KJJ6_9HYME</name>
<feature type="binding site" evidence="8">
    <location>
        <position position="332"/>
    </location>
    <ligand>
        <name>Zn(2+)</name>
        <dbReference type="ChEBI" id="CHEBI:29105"/>
        <note>catalytic</note>
    </ligand>
</feature>
<keyword evidence="3" id="KW-0378">Hydrolase</keyword>
<gene>
    <name evidence="12" type="ORF">PV328_002556</name>
</gene>
<dbReference type="InterPro" id="IPR024079">
    <property type="entry name" value="MetalloPept_cat_dom_sf"/>
</dbReference>
<feature type="signal peptide" evidence="10">
    <location>
        <begin position="1"/>
        <end position="24"/>
    </location>
</feature>
<comment type="caution">
    <text evidence="12">The sequence shown here is derived from an EMBL/GenBank/DDBJ whole genome shotgun (WGS) entry which is preliminary data.</text>
</comment>
<dbReference type="Pfam" id="PF17771">
    <property type="entry name" value="ADAMTS_CR_2"/>
    <property type="match status" value="1"/>
</dbReference>
<keyword evidence="5" id="KW-0482">Metalloprotease</keyword>
<dbReference type="EMBL" id="JAQQBS010001422">
    <property type="protein sequence ID" value="KAK0163870.1"/>
    <property type="molecule type" value="Genomic_DNA"/>
</dbReference>
<evidence type="ECO:0000256" key="2">
    <source>
        <dbReference type="ARBA" id="ARBA00022723"/>
    </source>
</evidence>
<dbReference type="GO" id="GO:0004222">
    <property type="term" value="F:metalloendopeptidase activity"/>
    <property type="evidence" value="ECO:0007669"/>
    <property type="project" value="InterPro"/>
</dbReference>
<evidence type="ECO:0000256" key="7">
    <source>
        <dbReference type="ARBA" id="ARBA00023180"/>
    </source>
</evidence>
<keyword evidence="13" id="KW-1185">Reference proteome</keyword>
<evidence type="ECO:0000256" key="1">
    <source>
        <dbReference type="ARBA" id="ARBA00022670"/>
    </source>
</evidence>
<dbReference type="PROSITE" id="PS50215">
    <property type="entry name" value="ADAM_MEPRO"/>
    <property type="match status" value="2"/>
</dbReference>
<feature type="region of interest" description="Disordered" evidence="9">
    <location>
        <begin position="135"/>
        <end position="158"/>
    </location>
</feature>
<evidence type="ECO:0000313" key="13">
    <source>
        <dbReference type="Proteomes" id="UP001168990"/>
    </source>
</evidence>
<evidence type="ECO:0000256" key="10">
    <source>
        <dbReference type="SAM" id="SignalP"/>
    </source>
</evidence>
<dbReference type="Gene3D" id="3.40.1620.60">
    <property type="match status" value="1"/>
</dbReference>
<evidence type="ECO:0000259" key="11">
    <source>
        <dbReference type="PROSITE" id="PS50215"/>
    </source>
</evidence>
<dbReference type="Gene3D" id="3.40.390.10">
    <property type="entry name" value="Collagenase (Catalytic Domain)"/>
    <property type="match status" value="2"/>
</dbReference>
<reference evidence="12" key="1">
    <citation type="journal article" date="2023" name="bioRxiv">
        <title>Scaffold-level genome assemblies of two parasitoid biocontrol wasps reveal the parthenogenesis mechanism and an associated novel virus.</title>
        <authorList>
            <person name="Inwood S."/>
            <person name="Skelly J."/>
            <person name="Guhlin J."/>
            <person name="Harrop T."/>
            <person name="Goldson S."/>
            <person name="Dearden P."/>
        </authorList>
    </citation>
    <scope>NUCLEOTIDE SEQUENCE</scope>
    <source>
        <strain evidence="12">Irish</strain>
        <tissue evidence="12">Whole body</tissue>
    </source>
</reference>
<reference evidence="12" key="2">
    <citation type="submission" date="2023-03" db="EMBL/GenBank/DDBJ databases">
        <authorList>
            <person name="Inwood S.N."/>
            <person name="Skelly J.G."/>
            <person name="Guhlin J."/>
            <person name="Harrop T.W.R."/>
            <person name="Goldson S.G."/>
            <person name="Dearden P.K."/>
        </authorList>
    </citation>
    <scope>NUCLEOTIDE SEQUENCE</scope>
    <source>
        <strain evidence="12">Irish</strain>
        <tissue evidence="12">Whole body</tissue>
    </source>
</reference>
<dbReference type="Proteomes" id="UP001168990">
    <property type="component" value="Unassembled WGS sequence"/>
</dbReference>
<evidence type="ECO:0000256" key="3">
    <source>
        <dbReference type="ARBA" id="ARBA00022801"/>
    </source>
</evidence>
<evidence type="ECO:0000256" key="6">
    <source>
        <dbReference type="ARBA" id="ARBA00023157"/>
    </source>
</evidence>
<dbReference type="GO" id="GO:0046872">
    <property type="term" value="F:metal ion binding"/>
    <property type="evidence" value="ECO:0007669"/>
    <property type="project" value="UniProtKB-KW"/>
</dbReference>
<feature type="domain" description="Peptidase M12B" evidence="11">
    <location>
        <begin position="576"/>
        <end position="676"/>
    </location>
</feature>
<keyword evidence="1" id="KW-0645">Protease</keyword>
<dbReference type="Pfam" id="PF13582">
    <property type="entry name" value="Reprolysin_3"/>
    <property type="match status" value="1"/>
</dbReference>
<proteinExistence type="predicted"/>
<dbReference type="InterPro" id="IPR041645">
    <property type="entry name" value="ADAMTS_CR_2"/>
</dbReference>
<sequence length="754" mass="84680">MRGLIFANVYIGILLVTLDASVLSQQDHQEIFDESTLETFDTSGTLPAVPIDRLHVSKRNVDQSSQNCALHKDTFDDNILEWIQPSDWALFTLDTPVYAFVNKSDGLKTLRYVDAMKLNESYIYNEYYSTSHNDRKKRQIDDITGRSDESEGSSRTKRSNGDIIYPEILVIVDYDTFELHEKNFHNLLKYLHGFWNGVDLVFRSLESPKFRLNIAAILIDESNIGLPYISSNKVNSGQLIVNIASNDFTYWLYDNLNGVIGRNKYDVAVTMTSLQMCPQNAFPGPCREVGGVSMHATACHVDDFNRMISKTAIIRDGGGFDGILATAHELGHLFGALHDGGPSIYQYNSIGSTIMSPTLGVPIGGWSQSSQDAMKQFVKTIGSCLYNKPDLSHRIYPCLPGKIKDADEQCKALEGTKAFQYNTNICQLRLCYTRNWYYTSAIGHGPAPSGTPWPDYEAVPIVQSHIRKRNVYQQTSLRMKNLDYDTSKWIQPPDEALFTLNTPVYSVKKSSRGLRYSVHPDVSFWNGVDLGFRSLESPKFRLNIAGILIAEVSIMKKLALCDTSMFRQRCDIGQTGLSLDSGACDVDDYFRFVNKAAIVQDRGSFRGIQTAIHELGHLFGAKHDGDPYNFRCNSYSGNIMDPHSLTGANVKHWSQCSLMAIDRFLKTKGRCLYNMPILDQRVTPFLPGKMIDANQQCRVLQGTQSVRIDASICQELLCYTRNMGYGSMIGEQYAAPGTRCGYQKMCIHGQCVPE</sequence>
<keyword evidence="2 8" id="KW-0479">Metal-binding</keyword>
<feature type="compositionally biased region" description="Basic and acidic residues" evidence="9">
    <location>
        <begin position="139"/>
        <end position="154"/>
    </location>
</feature>
<feature type="binding site" evidence="8">
    <location>
        <position position="613"/>
    </location>
    <ligand>
        <name>Zn(2+)</name>
        <dbReference type="ChEBI" id="CHEBI:29105"/>
        <note>catalytic</note>
    </ligand>
</feature>